<protein>
    <recommendedName>
        <fullName evidence="1">SCP2 domain-containing protein</fullName>
    </recommendedName>
</protein>
<dbReference type="Pfam" id="PF02036">
    <property type="entry name" value="SCP2"/>
    <property type="match status" value="1"/>
</dbReference>
<dbReference type="PANTHER" id="PTHR10094">
    <property type="entry name" value="STEROL CARRIER PROTEIN 2 SCP-2 FAMILY PROTEIN"/>
    <property type="match status" value="1"/>
</dbReference>
<evidence type="ECO:0000313" key="3">
    <source>
        <dbReference type="Proteomes" id="UP000437017"/>
    </source>
</evidence>
<dbReference type="Proteomes" id="UP000437017">
    <property type="component" value="Unassembled WGS sequence"/>
</dbReference>
<dbReference type="AlphaFoldDB" id="A0A643CAH3"/>
<dbReference type="InterPro" id="IPR036527">
    <property type="entry name" value="SCP2_sterol-bd_dom_sf"/>
</dbReference>
<dbReference type="InterPro" id="IPR003033">
    <property type="entry name" value="SCP2_sterol-bd_dom"/>
</dbReference>
<dbReference type="Gene3D" id="3.30.1050.10">
    <property type="entry name" value="SCP2 sterol-binding domain"/>
    <property type="match status" value="1"/>
</dbReference>
<dbReference type="EMBL" id="SGJD01002049">
    <property type="protein sequence ID" value="KAB0397114.1"/>
    <property type="molecule type" value="Genomic_DNA"/>
</dbReference>
<evidence type="ECO:0000313" key="2">
    <source>
        <dbReference type="EMBL" id="KAB0397114.1"/>
    </source>
</evidence>
<dbReference type="OrthoDB" id="542135at2759"/>
<name>A0A643CAH3_BALPH</name>
<gene>
    <name evidence="2" type="ORF">E2I00_018003</name>
</gene>
<accession>A0A643CAH3</accession>
<reference evidence="2 3" key="1">
    <citation type="journal article" date="2019" name="PLoS ONE">
        <title>Genomic analyses reveal an absence of contemporary introgressive admixture between fin whales and blue whales, despite known hybrids.</title>
        <authorList>
            <person name="Westbury M.V."/>
            <person name="Petersen B."/>
            <person name="Lorenzen E.D."/>
        </authorList>
    </citation>
    <scope>NUCLEOTIDE SEQUENCE [LARGE SCALE GENOMIC DNA]</scope>
    <source>
        <strain evidence="2">FinWhale-01</strain>
    </source>
</reference>
<dbReference type="GO" id="GO:0005829">
    <property type="term" value="C:cytosol"/>
    <property type="evidence" value="ECO:0007669"/>
    <property type="project" value="TreeGrafter"/>
</dbReference>
<evidence type="ECO:0000259" key="1">
    <source>
        <dbReference type="Pfam" id="PF02036"/>
    </source>
</evidence>
<proteinExistence type="predicted"/>
<dbReference type="PANTHER" id="PTHR10094:SF25">
    <property type="entry name" value="SCP2 STEROL-BINDING DOMAIN-CONTAINING PROTEIN 1"/>
    <property type="match status" value="1"/>
</dbReference>
<organism evidence="2 3">
    <name type="scientific">Balaenoptera physalus</name>
    <name type="common">Fin whale</name>
    <name type="synonym">Balaena physalus</name>
    <dbReference type="NCBI Taxonomy" id="9770"/>
    <lineage>
        <taxon>Eukaryota</taxon>
        <taxon>Metazoa</taxon>
        <taxon>Chordata</taxon>
        <taxon>Craniata</taxon>
        <taxon>Vertebrata</taxon>
        <taxon>Euteleostomi</taxon>
        <taxon>Mammalia</taxon>
        <taxon>Eutheria</taxon>
        <taxon>Laurasiatheria</taxon>
        <taxon>Artiodactyla</taxon>
        <taxon>Whippomorpha</taxon>
        <taxon>Cetacea</taxon>
        <taxon>Mysticeti</taxon>
        <taxon>Balaenopteridae</taxon>
        <taxon>Balaenoptera</taxon>
    </lineage>
</organism>
<feature type="domain" description="SCP2" evidence="1">
    <location>
        <begin position="40"/>
        <end position="109"/>
    </location>
</feature>
<sequence length="111" mass="11901">MLYEMGFPEAARSFRTHQIEAAPTSSAVDGFKANVVFKGIEKKLEEEGGEQFVKKIGGIFAFKVKDGPGGKEATWVVDVKNGKGSELPNSDKKADCTITMADSGSLALMVK</sequence>
<keyword evidence="3" id="KW-1185">Reference proteome</keyword>
<comment type="caution">
    <text evidence="2">The sequence shown here is derived from an EMBL/GenBank/DDBJ whole genome shotgun (WGS) entry which is preliminary data.</text>
</comment>
<dbReference type="SUPFAM" id="SSF55718">
    <property type="entry name" value="SCP-like"/>
    <property type="match status" value="1"/>
</dbReference>